<evidence type="ECO:0000259" key="1">
    <source>
        <dbReference type="Pfam" id="PF22770"/>
    </source>
</evidence>
<organism evidence="2 3">
    <name type="scientific">Mesorhabditis belari</name>
    <dbReference type="NCBI Taxonomy" id="2138241"/>
    <lineage>
        <taxon>Eukaryota</taxon>
        <taxon>Metazoa</taxon>
        <taxon>Ecdysozoa</taxon>
        <taxon>Nematoda</taxon>
        <taxon>Chromadorea</taxon>
        <taxon>Rhabditida</taxon>
        <taxon>Rhabditina</taxon>
        <taxon>Rhabditomorpha</taxon>
        <taxon>Rhabditoidea</taxon>
        <taxon>Rhabditidae</taxon>
        <taxon>Mesorhabditinae</taxon>
        <taxon>Mesorhabditis</taxon>
    </lineage>
</organism>
<dbReference type="Proteomes" id="UP000887575">
    <property type="component" value="Unassembled WGS sequence"/>
</dbReference>
<reference evidence="3" key="1">
    <citation type="submission" date="2024-02" db="UniProtKB">
        <authorList>
            <consortium name="WormBaseParasite"/>
        </authorList>
    </citation>
    <scope>IDENTIFICATION</scope>
</reference>
<evidence type="ECO:0000313" key="3">
    <source>
        <dbReference type="WBParaSite" id="MBELARI_LOCUS19965"/>
    </source>
</evidence>
<protein>
    <recommendedName>
        <fullName evidence="1">POP1 C-terminal domain-containing protein</fullName>
    </recommendedName>
</protein>
<dbReference type="Pfam" id="PF22770">
    <property type="entry name" value="POP1_C"/>
    <property type="match status" value="1"/>
</dbReference>
<feature type="domain" description="POP1 C-terminal" evidence="1">
    <location>
        <begin position="77"/>
        <end position="154"/>
    </location>
</feature>
<dbReference type="WBParaSite" id="MBELARI_LOCUS19965">
    <property type="protein sequence ID" value="MBELARI_LOCUS19965"/>
    <property type="gene ID" value="MBELARI_LOCUS19965"/>
</dbReference>
<dbReference type="InterPro" id="IPR055079">
    <property type="entry name" value="POP1_C"/>
</dbReference>
<name>A0AAF3F0E9_9BILA</name>
<accession>A0AAF3F0E9</accession>
<keyword evidence="2" id="KW-1185">Reference proteome</keyword>
<dbReference type="AlphaFoldDB" id="A0AAF3F0E9"/>
<evidence type="ECO:0000313" key="2">
    <source>
        <dbReference type="Proteomes" id="UP000887575"/>
    </source>
</evidence>
<proteinExistence type="predicted"/>
<sequence length="160" mass="18249">MQRMASEIYELLVNTDNIIRKQVAVLPADYVNAAEERMPFSWDNYYMRTGDRPYWKRCLNTSSLEPKLTPIIGEDAAQKEDEEKVKAGYRTSANREICGRVVRGDFTFTESRGVGIGFLPIGSLAVIPKYKNKRVVLVRNTSSKFYRLATISILQTSTEI</sequence>